<dbReference type="InterPro" id="IPR036005">
    <property type="entry name" value="Creatinase/aminopeptidase-like"/>
</dbReference>
<protein>
    <submittedName>
        <fullName evidence="1">Uncharacterized protein</fullName>
    </submittedName>
</protein>
<organism evidence="1">
    <name type="scientific">marine metagenome</name>
    <dbReference type="NCBI Taxonomy" id="408172"/>
    <lineage>
        <taxon>unclassified sequences</taxon>
        <taxon>metagenomes</taxon>
        <taxon>ecological metagenomes</taxon>
    </lineage>
</organism>
<dbReference type="EMBL" id="UINC01087122">
    <property type="protein sequence ID" value="SVC36221.1"/>
    <property type="molecule type" value="Genomic_DNA"/>
</dbReference>
<sequence length="205" mass="23664">MYGLVYDPMNVPIYWGPLGEIKYMYNKTESHYAVLTLNAMQLGKLSIRKLTADHNVSIKQGNGWSILTANPFQVITFKSGWDAESIVELKNNIKKGSTKILTVYYEHCTLIEDFIKECGDVTFEKVYAYGVPYRTNVNYPNNMIFVYLPNDNTVSKPDDYVTIDYYGNICDSWAKLKMWLQVYFGQLERAQIGTRLDCYINAVSY</sequence>
<dbReference type="AlphaFoldDB" id="A0A382LMW3"/>
<dbReference type="SUPFAM" id="SSF55920">
    <property type="entry name" value="Creatinase/aminopeptidase"/>
    <property type="match status" value="1"/>
</dbReference>
<proteinExistence type="predicted"/>
<gene>
    <name evidence="1" type="ORF">METZ01_LOCUS289075</name>
</gene>
<evidence type="ECO:0000313" key="1">
    <source>
        <dbReference type="EMBL" id="SVC36221.1"/>
    </source>
</evidence>
<name>A0A382LMW3_9ZZZZ</name>
<accession>A0A382LMW3</accession>
<reference evidence="1" key="1">
    <citation type="submission" date="2018-05" db="EMBL/GenBank/DDBJ databases">
        <authorList>
            <person name="Lanie J.A."/>
            <person name="Ng W.-L."/>
            <person name="Kazmierczak K.M."/>
            <person name="Andrzejewski T.M."/>
            <person name="Davidsen T.M."/>
            <person name="Wayne K.J."/>
            <person name="Tettelin H."/>
            <person name="Glass J.I."/>
            <person name="Rusch D."/>
            <person name="Podicherti R."/>
            <person name="Tsui H.-C.T."/>
            <person name="Winkler M.E."/>
        </authorList>
    </citation>
    <scope>NUCLEOTIDE SEQUENCE</scope>
</reference>